<keyword evidence="3" id="KW-0238">DNA-binding</keyword>
<organism evidence="8 9">
    <name type="scientific">Methylomonas albis</name>
    <dbReference type="NCBI Taxonomy" id="1854563"/>
    <lineage>
        <taxon>Bacteria</taxon>
        <taxon>Pseudomonadati</taxon>
        <taxon>Pseudomonadota</taxon>
        <taxon>Gammaproteobacteria</taxon>
        <taxon>Methylococcales</taxon>
        <taxon>Methylococcaceae</taxon>
        <taxon>Methylomonas</taxon>
    </lineage>
</organism>
<dbReference type="Proteomes" id="UP000652176">
    <property type="component" value="Unassembled WGS sequence"/>
</dbReference>
<evidence type="ECO:0000256" key="5">
    <source>
        <dbReference type="PROSITE-ProRule" id="PRU00169"/>
    </source>
</evidence>
<dbReference type="CDD" id="cd17535">
    <property type="entry name" value="REC_NarL-like"/>
    <property type="match status" value="1"/>
</dbReference>
<dbReference type="InterPro" id="IPR001789">
    <property type="entry name" value="Sig_transdc_resp-reg_receiver"/>
</dbReference>
<dbReference type="PANTHER" id="PTHR43214:SF41">
    <property type="entry name" value="NITRATE_NITRITE RESPONSE REGULATOR PROTEIN NARP"/>
    <property type="match status" value="1"/>
</dbReference>
<evidence type="ECO:0000256" key="3">
    <source>
        <dbReference type="ARBA" id="ARBA00023125"/>
    </source>
</evidence>
<dbReference type="SUPFAM" id="SSF52172">
    <property type="entry name" value="CheY-like"/>
    <property type="match status" value="1"/>
</dbReference>
<evidence type="ECO:0000313" key="8">
    <source>
        <dbReference type="EMBL" id="MBD9358252.1"/>
    </source>
</evidence>
<accession>A0ABR9D8K4</accession>
<dbReference type="RefSeq" id="WP_192376475.1">
    <property type="nucleotide sequence ID" value="NZ_CAJHIV010000001.1"/>
</dbReference>
<gene>
    <name evidence="8" type="ORF">IE877_20640</name>
</gene>
<dbReference type="InterPro" id="IPR011006">
    <property type="entry name" value="CheY-like_superfamily"/>
</dbReference>
<dbReference type="PANTHER" id="PTHR43214">
    <property type="entry name" value="TWO-COMPONENT RESPONSE REGULATOR"/>
    <property type="match status" value="1"/>
</dbReference>
<sequence>MIQLIIADDHAIVRGGLKQLFALSMDITVAGEAENSQQLLSFLNENAVDLVLLDLTMPDLGGVEMISLIRGKYPDLPILILSMHNELQIVSRALKAGANGYLTKDNDPETLLIAIRRVAAGGRYIDPKLAEKMVFEFEGSVQSKPHEKLSEREFQILQLLAKGQSLNDIGRDLSISNKTVSTYKARLFEKLHISNNAELIRYYDAHRLNI</sequence>
<dbReference type="Pfam" id="PF00072">
    <property type="entry name" value="Response_reg"/>
    <property type="match status" value="1"/>
</dbReference>
<dbReference type="EMBL" id="JACXSS010000001">
    <property type="protein sequence ID" value="MBD9358252.1"/>
    <property type="molecule type" value="Genomic_DNA"/>
</dbReference>
<keyword evidence="4" id="KW-0804">Transcription</keyword>
<dbReference type="InterPro" id="IPR039420">
    <property type="entry name" value="WalR-like"/>
</dbReference>
<evidence type="ECO:0000259" key="7">
    <source>
        <dbReference type="PROSITE" id="PS50110"/>
    </source>
</evidence>
<evidence type="ECO:0000256" key="4">
    <source>
        <dbReference type="ARBA" id="ARBA00023163"/>
    </source>
</evidence>
<feature type="domain" description="Response regulatory" evidence="7">
    <location>
        <begin position="3"/>
        <end position="119"/>
    </location>
</feature>
<dbReference type="PRINTS" id="PR00038">
    <property type="entry name" value="HTHLUXR"/>
</dbReference>
<feature type="domain" description="HTH luxR-type" evidence="6">
    <location>
        <begin position="142"/>
        <end position="207"/>
    </location>
</feature>
<dbReference type="CDD" id="cd06170">
    <property type="entry name" value="LuxR_C_like"/>
    <property type="match status" value="1"/>
</dbReference>
<evidence type="ECO:0000256" key="1">
    <source>
        <dbReference type="ARBA" id="ARBA00022553"/>
    </source>
</evidence>
<dbReference type="InterPro" id="IPR058245">
    <property type="entry name" value="NreC/VraR/RcsB-like_REC"/>
</dbReference>
<dbReference type="SMART" id="SM00421">
    <property type="entry name" value="HTH_LUXR"/>
    <property type="match status" value="1"/>
</dbReference>
<reference evidence="8 9" key="1">
    <citation type="submission" date="2020-09" db="EMBL/GenBank/DDBJ databases">
        <title>Methylomonas albis sp. nov. and Methylomonas fluvii sp. nov.: Two cold-adapted methanotrophs from the River Elbe and an amended description of Methylovulum psychrotolerans strain Eb1.</title>
        <authorList>
            <person name="Bussmann I.K."/>
            <person name="Klings K.-W."/>
            <person name="Warnstedt J."/>
            <person name="Hoppert M."/>
            <person name="Saborowski A."/>
            <person name="Horn F."/>
            <person name="Liebner S."/>
        </authorList>
    </citation>
    <scope>NUCLEOTIDE SEQUENCE [LARGE SCALE GENOMIC DNA]</scope>
    <source>
        <strain evidence="8 9">EbA</strain>
    </source>
</reference>
<proteinExistence type="predicted"/>
<keyword evidence="1 5" id="KW-0597">Phosphoprotein</keyword>
<dbReference type="Gene3D" id="3.40.50.2300">
    <property type="match status" value="1"/>
</dbReference>
<name>A0ABR9D8K4_9GAMM</name>
<protein>
    <submittedName>
        <fullName evidence="8">Response regulator transcription factor</fullName>
    </submittedName>
</protein>
<dbReference type="PROSITE" id="PS50110">
    <property type="entry name" value="RESPONSE_REGULATORY"/>
    <property type="match status" value="1"/>
</dbReference>
<evidence type="ECO:0000313" key="9">
    <source>
        <dbReference type="Proteomes" id="UP000652176"/>
    </source>
</evidence>
<dbReference type="InterPro" id="IPR000792">
    <property type="entry name" value="Tscrpt_reg_LuxR_C"/>
</dbReference>
<keyword evidence="2" id="KW-0805">Transcription regulation</keyword>
<dbReference type="SUPFAM" id="SSF46894">
    <property type="entry name" value="C-terminal effector domain of the bipartite response regulators"/>
    <property type="match status" value="1"/>
</dbReference>
<comment type="caution">
    <text evidence="8">The sequence shown here is derived from an EMBL/GenBank/DDBJ whole genome shotgun (WGS) entry which is preliminary data.</text>
</comment>
<dbReference type="Pfam" id="PF00196">
    <property type="entry name" value="GerE"/>
    <property type="match status" value="1"/>
</dbReference>
<keyword evidence="9" id="KW-1185">Reference proteome</keyword>
<dbReference type="SMART" id="SM00448">
    <property type="entry name" value="REC"/>
    <property type="match status" value="1"/>
</dbReference>
<dbReference type="PROSITE" id="PS50043">
    <property type="entry name" value="HTH_LUXR_2"/>
    <property type="match status" value="1"/>
</dbReference>
<evidence type="ECO:0000256" key="2">
    <source>
        <dbReference type="ARBA" id="ARBA00023015"/>
    </source>
</evidence>
<feature type="modified residue" description="4-aspartylphosphate" evidence="5">
    <location>
        <position position="54"/>
    </location>
</feature>
<evidence type="ECO:0000259" key="6">
    <source>
        <dbReference type="PROSITE" id="PS50043"/>
    </source>
</evidence>
<dbReference type="InterPro" id="IPR016032">
    <property type="entry name" value="Sig_transdc_resp-reg_C-effctor"/>
</dbReference>